<dbReference type="CDD" id="cd00761">
    <property type="entry name" value="Glyco_tranf_GTA_type"/>
    <property type="match status" value="1"/>
</dbReference>
<keyword evidence="2" id="KW-0328">Glycosyltransferase</keyword>
<name>S5UBX4_9BACT</name>
<feature type="domain" description="Glycosyltransferase 2-like" evidence="4">
    <location>
        <begin position="8"/>
        <end position="118"/>
    </location>
</feature>
<accession>S5UBX4</accession>
<comment type="similarity">
    <text evidence="1">Belongs to the glycosyltransferase 2 family.</text>
</comment>
<proteinExistence type="inferred from homology"/>
<sequence length="383" mass="42496">MDGFAKITVVIPTRERCDTLYWALRTVLRQDYPDFEVLVSDNASEDETEQVVRDAGDPRVRYVNTGRRVGMALNYEFALSHVHDGWVTILGDDDGLLPGALAYANRVIQASGCEVMVSRVCQYYWPGLRSPDAPPVLSVPLTDGYQVREFVPRAREVMEGRCYHGELPMLYSGGFASVDLINRARDENGRFYRSLFPDVYSGLVLGWLAGTYVSMDRAVSIAGASPHSTGFSQFGDTGRASIARFYAEENIRVHATLDEGRVASLPLAYYECYLQGQPVYGDFLGLTLHDQLVLALQDARGDEEEDEYMRRVARRNGLDFDALAAEARADEGAAERRRARDEAVTRDTRLVRGAYGARNVLEAVHVASAIFGEHAARADKAGS</sequence>
<evidence type="ECO:0000256" key="3">
    <source>
        <dbReference type="ARBA" id="ARBA00022679"/>
    </source>
</evidence>
<dbReference type="PANTHER" id="PTHR43685">
    <property type="entry name" value="GLYCOSYLTRANSFERASE"/>
    <property type="match status" value="1"/>
</dbReference>
<keyword evidence="3 5" id="KW-0808">Transferase</keyword>
<dbReference type="InterPro" id="IPR001173">
    <property type="entry name" value="Glyco_trans_2-like"/>
</dbReference>
<dbReference type="PANTHER" id="PTHR43685:SF5">
    <property type="entry name" value="GLYCOSYLTRANSFERASE EPSE-RELATED"/>
    <property type="match status" value="1"/>
</dbReference>
<evidence type="ECO:0000256" key="1">
    <source>
        <dbReference type="ARBA" id="ARBA00006739"/>
    </source>
</evidence>
<evidence type="ECO:0000313" key="5">
    <source>
        <dbReference type="EMBL" id="AGS49919.1"/>
    </source>
</evidence>
<dbReference type="InterPro" id="IPR029044">
    <property type="entry name" value="Nucleotide-diphossugar_trans"/>
</dbReference>
<protein>
    <submittedName>
        <fullName evidence="5">Glycosyl transferase, family 2</fullName>
    </submittedName>
</protein>
<dbReference type="InterPro" id="IPR050834">
    <property type="entry name" value="Glycosyltransf_2"/>
</dbReference>
<dbReference type="EMBL" id="KF264562">
    <property type="protein sequence ID" value="AGS49919.1"/>
    <property type="molecule type" value="Genomic_DNA"/>
</dbReference>
<dbReference type="Gene3D" id="3.90.550.10">
    <property type="entry name" value="Spore Coat Polysaccharide Biosynthesis Protein SpsA, Chain A"/>
    <property type="match status" value="1"/>
</dbReference>
<evidence type="ECO:0000256" key="2">
    <source>
        <dbReference type="ARBA" id="ARBA00022676"/>
    </source>
</evidence>
<dbReference type="AlphaFoldDB" id="S5UBX4"/>
<reference evidence="5" key="1">
    <citation type="journal article" date="2013" name="Proc. Natl. Acad. Sci. U.S.A.">
        <title>Mapping gene clusters within arrayed metagenomic libraries to expand the structural diversity of biomedically relevant natural products.</title>
        <authorList>
            <person name="Owen J.G."/>
            <person name="Reddy B.V."/>
            <person name="Ternei M.A."/>
            <person name="Charlop-Powers Z."/>
            <person name="Calle P.Y."/>
            <person name="Kim J.H."/>
            <person name="Brady S.F."/>
        </authorList>
    </citation>
    <scope>NUCLEOTIDE SEQUENCE</scope>
</reference>
<organism evidence="5">
    <name type="scientific">uncultured bacterium esnapd22</name>
    <dbReference type="NCBI Taxonomy" id="1366604"/>
    <lineage>
        <taxon>Bacteria</taxon>
        <taxon>environmental samples</taxon>
    </lineage>
</organism>
<dbReference type="Pfam" id="PF00535">
    <property type="entry name" value="Glycos_transf_2"/>
    <property type="match status" value="1"/>
</dbReference>
<dbReference type="GO" id="GO:0016757">
    <property type="term" value="F:glycosyltransferase activity"/>
    <property type="evidence" value="ECO:0007669"/>
    <property type="project" value="UniProtKB-KW"/>
</dbReference>
<evidence type="ECO:0000259" key="4">
    <source>
        <dbReference type="Pfam" id="PF00535"/>
    </source>
</evidence>
<dbReference type="SUPFAM" id="SSF53448">
    <property type="entry name" value="Nucleotide-diphospho-sugar transferases"/>
    <property type="match status" value="1"/>
</dbReference>